<proteinExistence type="predicted"/>
<keyword evidence="3" id="KW-1185">Reference proteome</keyword>
<gene>
    <name evidence="2" type="ORF">TSAR_012875</name>
</gene>
<evidence type="ECO:0000313" key="3">
    <source>
        <dbReference type="Proteomes" id="UP000215335"/>
    </source>
</evidence>
<comment type="caution">
    <text evidence="2">The sequence shown here is derived from an EMBL/GenBank/DDBJ whole genome shotgun (WGS) entry which is preliminary data.</text>
</comment>
<protein>
    <submittedName>
        <fullName evidence="2">Uncharacterized protein</fullName>
    </submittedName>
</protein>
<evidence type="ECO:0000313" key="2">
    <source>
        <dbReference type="EMBL" id="OXU20321.1"/>
    </source>
</evidence>
<evidence type="ECO:0000256" key="1">
    <source>
        <dbReference type="SAM" id="MobiDB-lite"/>
    </source>
</evidence>
<dbReference type="OrthoDB" id="7697863at2759"/>
<feature type="compositionally biased region" description="Acidic residues" evidence="1">
    <location>
        <begin position="225"/>
        <end position="238"/>
    </location>
</feature>
<dbReference type="AlphaFoldDB" id="A0A232EPQ4"/>
<reference evidence="2 3" key="1">
    <citation type="journal article" date="2017" name="Curr. Biol.">
        <title>The Evolution of Venom by Co-option of Single-Copy Genes.</title>
        <authorList>
            <person name="Martinson E.O."/>
            <person name="Mrinalini"/>
            <person name="Kelkar Y.D."/>
            <person name="Chang C.H."/>
            <person name="Werren J.H."/>
        </authorList>
    </citation>
    <scope>NUCLEOTIDE SEQUENCE [LARGE SCALE GENOMIC DNA]</scope>
    <source>
        <strain evidence="2 3">Alberta</strain>
        <tissue evidence="2">Whole body</tissue>
    </source>
</reference>
<organism evidence="2 3">
    <name type="scientific">Trichomalopsis sarcophagae</name>
    <dbReference type="NCBI Taxonomy" id="543379"/>
    <lineage>
        <taxon>Eukaryota</taxon>
        <taxon>Metazoa</taxon>
        <taxon>Ecdysozoa</taxon>
        <taxon>Arthropoda</taxon>
        <taxon>Hexapoda</taxon>
        <taxon>Insecta</taxon>
        <taxon>Pterygota</taxon>
        <taxon>Neoptera</taxon>
        <taxon>Endopterygota</taxon>
        <taxon>Hymenoptera</taxon>
        <taxon>Apocrita</taxon>
        <taxon>Proctotrupomorpha</taxon>
        <taxon>Chalcidoidea</taxon>
        <taxon>Pteromalidae</taxon>
        <taxon>Pteromalinae</taxon>
        <taxon>Trichomalopsis</taxon>
    </lineage>
</organism>
<name>A0A232EPQ4_9HYME</name>
<sequence length="263" mass="29801">MPDFCKTYPRQFFLHGEQQTTSATSQDQFTPDYSDDIYSQLSFTHERTVHAKTYKQARINQPPINGKEGTTQTSSTNLAIRKKPKCDTQIHYDFQDVVIDYLMYLADSVDEIHAQQKNNIDEIASIKTLLLKQSINANKIMLLSGLNSNLVISKCMVNILKMVLSREVAMQYTALKEAKDKNVMMNTNFYSCISEIIKERRMASYLSVTDKDFKTGLSNVLTNASDDEDDASYDDLSADESASQEENVLNSSNLNAIDLDPRN</sequence>
<feature type="compositionally biased region" description="Polar residues" evidence="1">
    <location>
        <begin position="244"/>
        <end position="255"/>
    </location>
</feature>
<dbReference type="EMBL" id="NNAY01002916">
    <property type="protein sequence ID" value="OXU20321.1"/>
    <property type="molecule type" value="Genomic_DNA"/>
</dbReference>
<feature type="region of interest" description="Disordered" evidence="1">
    <location>
        <begin position="225"/>
        <end position="263"/>
    </location>
</feature>
<dbReference type="Proteomes" id="UP000215335">
    <property type="component" value="Unassembled WGS sequence"/>
</dbReference>
<accession>A0A232EPQ4</accession>